<dbReference type="FunFam" id="1.10.10.1420:FF:000003">
    <property type="entry name" value="CDT1-like protein a chloroplastic"/>
    <property type="match status" value="1"/>
</dbReference>
<dbReference type="PANTHER" id="PTHR28637:SF1">
    <property type="entry name" value="DNA REPLICATION FACTOR CDT1"/>
    <property type="match status" value="1"/>
</dbReference>
<dbReference type="PROSITE" id="PS00028">
    <property type="entry name" value="ZINC_FINGER_C2H2_1"/>
    <property type="match status" value="2"/>
</dbReference>
<dbReference type="GO" id="GO:0000278">
    <property type="term" value="P:mitotic cell cycle"/>
    <property type="evidence" value="ECO:0007669"/>
    <property type="project" value="TreeGrafter"/>
</dbReference>
<dbReference type="SMART" id="SM01075">
    <property type="entry name" value="CDT1"/>
    <property type="match status" value="1"/>
</dbReference>
<dbReference type="GO" id="GO:0000076">
    <property type="term" value="P:DNA replication checkpoint signaling"/>
    <property type="evidence" value="ECO:0007669"/>
    <property type="project" value="TreeGrafter"/>
</dbReference>
<dbReference type="EMBL" id="JAYMYQ010000003">
    <property type="protein sequence ID" value="KAK7345656.1"/>
    <property type="molecule type" value="Genomic_DNA"/>
</dbReference>
<dbReference type="GO" id="GO:0070182">
    <property type="term" value="F:DNA polymerase binding"/>
    <property type="evidence" value="ECO:0007669"/>
    <property type="project" value="TreeGrafter"/>
</dbReference>
<feature type="compositionally biased region" description="Polar residues" evidence="4">
    <location>
        <begin position="330"/>
        <end position="348"/>
    </location>
</feature>
<keyword evidence="3" id="KW-0479">Metal-binding</keyword>
<dbReference type="Proteomes" id="UP001367508">
    <property type="component" value="Unassembled WGS sequence"/>
</dbReference>
<protein>
    <recommendedName>
        <fullName evidence="5">C2H2-type domain-containing protein</fullName>
    </recommendedName>
</protein>
<dbReference type="InterPro" id="IPR013087">
    <property type="entry name" value="Znf_C2H2_type"/>
</dbReference>
<name>A0AAN9M1F0_CANGL</name>
<dbReference type="SUPFAM" id="SSF46785">
    <property type="entry name" value="Winged helix' DNA-binding domain"/>
    <property type="match status" value="1"/>
</dbReference>
<dbReference type="InterPro" id="IPR032054">
    <property type="entry name" value="Cdt1_C"/>
</dbReference>
<dbReference type="GO" id="GO:0008270">
    <property type="term" value="F:zinc ion binding"/>
    <property type="evidence" value="ECO:0007669"/>
    <property type="project" value="UniProtKB-KW"/>
</dbReference>
<dbReference type="GO" id="GO:0071163">
    <property type="term" value="P:DNA replication preinitiation complex assembly"/>
    <property type="evidence" value="ECO:0007669"/>
    <property type="project" value="InterPro"/>
</dbReference>
<dbReference type="Gene3D" id="3.30.160.60">
    <property type="entry name" value="Classic Zinc Finger"/>
    <property type="match status" value="1"/>
</dbReference>
<dbReference type="InterPro" id="IPR036236">
    <property type="entry name" value="Znf_C2H2_sf"/>
</dbReference>
<dbReference type="SMART" id="SM00355">
    <property type="entry name" value="ZnF_C2H2"/>
    <property type="match status" value="2"/>
</dbReference>
<feature type="region of interest" description="Disordered" evidence="4">
    <location>
        <begin position="312"/>
        <end position="360"/>
    </location>
</feature>
<keyword evidence="7" id="KW-1185">Reference proteome</keyword>
<organism evidence="6 7">
    <name type="scientific">Canavalia gladiata</name>
    <name type="common">Sword bean</name>
    <name type="synonym">Dolichos gladiatus</name>
    <dbReference type="NCBI Taxonomy" id="3824"/>
    <lineage>
        <taxon>Eukaryota</taxon>
        <taxon>Viridiplantae</taxon>
        <taxon>Streptophyta</taxon>
        <taxon>Embryophyta</taxon>
        <taxon>Tracheophyta</taxon>
        <taxon>Spermatophyta</taxon>
        <taxon>Magnoliopsida</taxon>
        <taxon>eudicotyledons</taxon>
        <taxon>Gunneridae</taxon>
        <taxon>Pentapetalae</taxon>
        <taxon>rosids</taxon>
        <taxon>fabids</taxon>
        <taxon>Fabales</taxon>
        <taxon>Fabaceae</taxon>
        <taxon>Papilionoideae</taxon>
        <taxon>50 kb inversion clade</taxon>
        <taxon>NPAAA clade</taxon>
        <taxon>indigoferoid/millettioid clade</taxon>
        <taxon>Phaseoleae</taxon>
        <taxon>Canavalia</taxon>
    </lineage>
</organism>
<gene>
    <name evidence="6" type="ORF">VNO77_16264</name>
</gene>
<dbReference type="Pfam" id="PF08839">
    <property type="entry name" value="CDT1"/>
    <property type="match status" value="1"/>
</dbReference>
<dbReference type="GO" id="GO:0005634">
    <property type="term" value="C:nucleus"/>
    <property type="evidence" value="ECO:0007669"/>
    <property type="project" value="TreeGrafter"/>
</dbReference>
<dbReference type="CDD" id="cd08674">
    <property type="entry name" value="Cdt1_m"/>
    <property type="match status" value="1"/>
</dbReference>
<dbReference type="SUPFAM" id="SSF57667">
    <property type="entry name" value="beta-beta-alpha zinc fingers"/>
    <property type="match status" value="1"/>
</dbReference>
<evidence type="ECO:0000313" key="6">
    <source>
        <dbReference type="EMBL" id="KAK7345656.1"/>
    </source>
</evidence>
<proteinExistence type="inferred from homology"/>
<dbReference type="GO" id="GO:0030174">
    <property type="term" value="P:regulation of DNA-templated DNA replication initiation"/>
    <property type="evidence" value="ECO:0007669"/>
    <property type="project" value="InterPro"/>
</dbReference>
<evidence type="ECO:0000256" key="3">
    <source>
        <dbReference type="PROSITE-ProRule" id="PRU00042"/>
    </source>
</evidence>
<feature type="region of interest" description="Disordered" evidence="4">
    <location>
        <begin position="44"/>
        <end position="93"/>
    </location>
</feature>
<dbReference type="Pfam" id="PF16679">
    <property type="entry name" value="CDT1_C"/>
    <property type="match status" value="1"/>
</dbReference>
<dbReference type="AlphaFoldDB" id="A0AAN9M1F0"/>
<dbReference type="InterPro" id="IPR036390">
    <property type="entry name" value="WH_DNA-bd_sf"/>
</dbReference>
<dbReference type="InterPro" id="IPR038090">
    <property type="entry name" value="Cdt1_C_WH_dom_sf"/>
</dbReference>
<reference evidence="6 7" key="1">
    <citation type="submission" date="2024-01" db="EMBL/GenBank/DDBJ databases">
        <title>The genomes of 5 underutilized Papilionoideae crops provide insights into root nodulation and disease resistanc.</title>
        <authorList>
            <person name="Jiang F."/>
        </authorList>
    </citation>
    <scope>NUCLEOTIDE SEQUENCE [LARGE SCALE GENOMIC DNA]</scope>
    <source>
        <strain evidence="6">LVBAO_FW01</strain>
        <tissue evidence="6">Leaves</tissue>
    </source>
</reference>
<keyword evidence="3" id="KW-0863">Zinc-finger</keyword>
<evidence type="ECO:0000256" key="1">
    <source>
        <dbReference type="ARBA" id="ARBA00008356"/>
    </source>
</evidence>
<feature type="region of interest" description="Disordered" evidence="4">
    <location>
        <begin position="377"/>
        <end position="401"/>
    </location>
</feature>
<dbReference type="GO" id="GO:0003677">
    <property type="term" value="F:DNA binding"/>
    <property type="evidence" value="ECO:0007669"/>
    <property type="project" value="InterPro"/>
</dbReference>
<accession>A0AAN9M1F0</accession>
<dbReference type="Pfam" id="PF13912">
    <property type="entry name" value="zf-C2H2_6"/>
    <property type="match status" value="2"/>
</dbReference>
<feature type="domain" description="C2H2-type" evidence="5">
    <location>
        <begin position="797"/>
        <end position="824"/>
    </location>
</feature>
<evidence type="ECO:0000256" key="2">
    <source>
        <dbReference type="ARBA" id="ARBA00023306"/>
    </source>
</evidence>
<dbReference type="InterPro" id="IPR014939">
    <property type="entry name" value="CDT1_Gemini-bd-like"/>
</dbReference>
<keyword evidence="3" id="KW-0862">Zinc</keyword>
<sequence length="883" mass="99769">MKTRVKNHLILAGKSRIIVFKNPLTFLSAIQILYSCSCIRRSKSMRKSSDAPSPSCTGRSKKLHLQTSQTQSPDPVHLSSVTPDKTLHRRSRNRGVALSIADIRKVAEGLQDRKQRNDTTTSSQFKTARRRIVMPSPCKTKNSDDEPFKLPEKYEILGEFFDSLDCSIRLLRLKRSMPSFTNISSKIECLTDRRFTHGHLAQLKFILPEAIVIKKILVFDELTSCMKPDLHVTIDLDAVEPETKLLPQGGSVSLRKLFRSRLRDFCKSHPEGSEIPEETLPEPFNHPKKDCSLDMLKTAPSSSLARETHLKALPAKMPSEADSSERLRTISPSQESSSALPATPSKPTEYTENKDSLKSIDAMSTPAKLVSTPSKLMTATPALPPPKRHYMSPEDNSTSCLNKLVRRPPRSRSLKFDTPVKNKEIVNEDDAGGLPVDDDIFEILPQNLLQSIREKERKAMEERDPAISEAKRRKKIIAGLPKLFNMIHLLFRKRSVLTKEELVSKIISCNCDIVDRSEVEEQLNLLLELVPEWISEKLASSGDFLFCHEQKADYDYLLIGVLCLCSFVVHLAQLKSFCSTCVGEVKCTLPAGVELLPQNKYAKGCHQRCSKGIKHADKDWPFLFCGTELTEEKSLLVNSTTYLLDHMKASFKMFSSELYPTQEASQYSWALQLISFDDHPNSFPNFNQVTAKMQVSHSLILHSVAQLRKNAVTTRLRIMKRQRENEEVDLAKSLMLLSRTQKSYSPMEFECKTCNRKFSSFQALGGHRASHKKPKFEGEELKEEGKTLKLWNKPKMHECSICGMEFSLGQALGGHMRKHRDSIKSSEGFSSSINEAIAKTPVLKRSNSKRVMSLQLDLNLTPLENDLKILFGNKAPHVDLSLF</sequence>
<dbReference type="PROSITE" id="PS50157">
    <property type="entry name" value="ZINC_FINGER_C2H2_2"/>
    <property type="match status" value="2"/>
</dbReference>
<dbReference type="CDD" id="cd08767">
    <property type="entry name" value="Cdt1_c"/>
    <property type="match status" value="1"/>
</dbReference>
<feature type="compositionally biased region" description="Polar residues" evidence="4">
    <location>
        <begin position="65"/>
        <end position="83"/>
    </location>
</feature>
<dbReference type="PANTHER" id="PTHR28637">
    <property type="entry name" value="DNA REPLICATION FACTOR CDT1"/>
    <property type="match status" value="1"/>
</dbReference>
<dbReference type="Gene3D" id="1.10.10.1420">
    <property type="entry name" value="DNA replication factor Cdt1, C-terminal WH domain"/>
    <property type="match status" value="1"/>
</dbReference>
<feature type="region of interest" description="Disordered" evidence="4">
    <location>
        <begin position="269"/>
        <end position="290"/>
    </location>
</feature>
<evidence type="ECO:0000259" key="5">
    <source>
        <dbReference type="PROSITE" id="PS50157"/>
    </source>
</evidence>
<feature type="domain" description="C2H2-type" evidence="5">
    <location>
        <begin position="749"/>
        <end position="776"/>
    </location>
</feature>
<comment type="similarity">
    <text evidence="1">Belongs to the Cdt1 family.</text>
</comment>
<evidence type="ECO:0000256" key="4">
    <source>
        <dbReference type="SAM" id="MobiDB-lite"/>
    </source>
</evidence>
<feature type="compositionally biased region" description="Basic and acidic residues" evidence="4">
    <location>
        <begin position="349"/>
        <end position="358"/>
    </location>
</feature>
<comment type="caution">
    <text evidence="6">The sequence shown here is derived from an EMBL/GenBank/DDBJ whole genome shotgun (WGS) entry which is preliminary data.</text>
</comment>
<dbReference type="InterPro" id="IPR045173">
    <property type="entry name" value="Cdt1"/>
</dbReference>
<keyword evidence="2" id="KW-0131">Cell cycle</keyword>
<evidence type="ECO:0000313" key="7">
    <source>
        <dbReference type="Proteomes" id="UP001367508"/>
    </source>
</evidence>